<reference evidence="1" key="1">
    <citation type="submission" date="2022-02" db="EMBL/GenBank/DDBJ databases">
        <title>Characterization of Tn125 harboring carbapenem-resistant Acinetobacter bereziniae clinical isolates.</title>
        <authorList>
            <person name="Wong N.-K."/>
            <person name="Pan Q."/>
        </authorList>
    </citation>
    <scope>NUCLEOTIDE SEQUENCE</scope>
    <source>
        <strain evidence="1">GD03393</strain>
    </source>
</reference>
<keyword evidence="1" id="KW-0482">Metalloprotease</keyword>
<organism evidence="1 2">
    <name type="scientific">Acinetobacter bereziniae</name>
    <name type="common">Acinetobacter genomosp. 10</name>
    <dbReference type="NCBI Taxonomy" id="106648"/>
    <lineage>
        <taxon>Bacteria</taxon>
        <taxon>Pseudomonadati</taxon>
        <taxon>Pseudomonadota</taxon>
        <taxon>Gammaproteobacteria</taxon>
        <taxon>Moraxellales</taxon>
        <taxon>Moraxellaceae</taxon>
        <taxon>Acinetobacter</taxon>
    </lineage>
</organism>
<name>A0A8I1DK73_ACIBZ</name>
<dbReference type="Proteomes" id="UP000644140">
    <property type="component" value="Chromosome"/>
</dbReference>
<sequence>MGVGGASPTAGTSCATCLRKFTVHFRRPYNIGRATKRYNGEFGFDWLRDEYIYPIQKIDENKKTVLVDNSNIAIHKLKKIYTDNLVKISPWGKEYIPACLAVFATNVKDKNASTQINKNGALLDLEIHQISGDDETPLQDDGTKLIFETNESCIKISTNRGGENSNYLELPLSSFLKNRQSVNLGSSKRIYYNNLESIRISCNGATTKGALITVKAKKNTVVEIVGQLYIFPNDKVPLAKICFVDVSFNQNQVMRPKKTGLEYSLKYQSFNQALIRPKIVRDTIFNIKDMLDRNKSWDLENFYQKYYLNKVKNSLGNSIISDVDDSDFKHDLIFLFQKYAKVNGLINSDSNDITYVFFTNTQCSYTRNGQGYNRKGSAIYAPEAGSNGEKVWGNSVVIYHHGATELETVVHEIVHSFGLTHVFQNEKNIPYCFHQGFTDNFMDYEFTGEKKSRDSFYQGNQIALFRDQWLKMRKDRSLDYKG</sequence>
<dbReference type="GO" id="GO:0008237">
    <property type="term" value="F:metallopeptidase activity"/>
    <property type="evidence" value="ECO:0007669"/>
    <property type="project" value="UniProtKB-KW"/>
</dbReference>
<dbReference type="Pfam" id="PF13688">
    <property type="entry name" value="Reprolysin_5"/>
    <property type="match status" value="1"/>
</dbReference>
<keyword evidence="1" id="KW-0645">Protease</keyword>
<evidence type="ECO:0000313" key="2">
    <source>
        <dbReference type="Proteomes" id="UP000644140"/>
    </source>
</evidence>
<accession>A0A8I1DK73</accession>
<keyword evidence="1" id="KW-0378">Hydrolase</keyword>
<gene>
    <name evidence="1" type="ORF">I9054_003225</name>
</gene>
<dbReference type="RefSeq" id="WP_151752365.1">
    <property type="nucleotide sequence ID" value="NZ_BKJQ01000113.1"/>
</dbReference>
<proteinExistence type="predicted"/>
<protein>
    <submittedName>
        <fullName evidence="1">Zinc-dependent metalloprotease</fullName>
    </submittedName>
</protein>
<dbReference type="AlphaFoldDB" id="A0A8I1DK73"/>
<evidence type="ECO:0000313" key="1">
    <source>
        <dbReference type="EMBL" id="UUN98491.1"/>
    </source>
</evidence>
<dbReference type="SUPFAM" id="SSF55486">
    <property type="entry name" value="Metalloproteases ('zincins'), catalytic domain"/>
    <property type="match status" value="1"/>
</dbReference>
<dbReference type="EMBL" id="CP092085">
    <property type="protein sequence ID" value="UUN98491.1"/>
    <property type="molecule type" value="Genomic_DNA"/>
</dbReference>